<comment type="caution">
    <text evidence="1">The sequence shown here is derived from an EMBL/GenBank/DDBJ whole genome shotgun (WGS) entry which is preliminary data.</text>
</comment>
<accession>A0ABR4XP19</accession>
<gene>
    <name evidence="1" type="ORF">Q757_08870</name>
</gene>
<protein>
    <submittedName>
        <fullName evidence="1">Uncharacterized protein</fullName>
    </submittedName>
</protein>
<name>A0ABR4XP19_9LACO</name>
<keyword evidence="2" id="KW-1185">Reference proteome</keyword>
<evidence type="ECO:0000313" key="1">
    <source>
        <dbReference type="EMBL" id="KGO22791.1"/>
    </source>
</evidence>
<sequence>MRVGFREKPVGARLVQLGIKECSRFLIKNNKQRHIKHCVKLGGTASLIAPAFPRAFIFGGK</sequence>
<dbReference type="EMBL" id="AXCV01000515">
    <property type="protein sequence ID" value="KGO22791.1"/>
    <property type="molecule type" value="Genomic_DNA"/>
</dbReference>
<reference evidence="1 2" key="1">
    <citation type="journal article" date="2014" name="Antonie Van Leeuwenhoek">
        <title>Oenococcus alcoholitolerans sp. nov., a lactic acid bacteria isolated from cachaca and ethanol fermentation processes.</title>
        <authorList>
            <person name="Badotti F."/>
            <person name="Moreira A.P."/>
            <person name="Tonon L.A."/>
            <person name="de Lucena B.T."/>
            <person name="Gomes Fde C."/>
            <person name="Kruger R."/>
            <person name="Thompson C.C."/>
            <person name="de Morais M.A.Jr."/>
            <person name="Rosa C.A."/>
            <person name="Thompson F.L."/>
        </authorList>
    </citation>
    <scope>NUCLEOTIDE SEQUENCE [LARGE SCALE GENOMIC DNA]</scope>
    <source>
        <strain evidence="1 2">UFRJ-M7.2.18</strain>
    </source>
</reference>
<dbReference type="Proteomes" id="UP000030023">
    <property type="component" value="Unassembled WGS sequence"/>
</dbReference>
<organism evidence="1 2">
    <name type="scientific">Oenococcus alcoholitolerans</name>
    <dbReference type="NCBI Taxonomy" id="931074"/>
    <lineage>
        <taxon>Bacteria</taxon>
        <taxon>Bacillati</taxon>
        <taxon>Bacillota</taxon>
        <taxon>Bacilli</taxon>
        <taxon>Lactobacillales</taxon>
        <taxon>Lactobacillaceae</taxon>
        <taxon>Oenococcus</taxon>
    </lineage>
</organism>
<proteinExistence type="predicted"/>
<evidence type="ECO:0000313" key="2">
    <source>
        <dbReference type="Proteomes" id="UP000030023"/>
    </source>
</evidence>